<evidence type="ECO:0000313" key="1">
    <source>
        <dbReference type="EMBL" id="JAG21029.1"/>
    </source>
</evidence>
<reference evidence="1" key="2">
    <citation type="submission" date="2014-07" db="EMBL/GenBank/DDBJ databases">
        <authorList>
            <person name="Hull J."/>
        </authorList>
    </citation>
    <scope>NUCLEOTIDE SEQUENCE</scope>
</reference>
<proteinExistence type="predicted"/>
<gene>
    <name evidence="1" type="primary">OR6J1</name>
    <name evidence="1" type="ORF">CM83_58017</name>
</gene>
<sequence>MLIIIFMIITIDDFKRLEEFVGMDITCLWYKSQEDAKKSEQPVRSETDMRPEIWINVKVFVWILGFMNISLHLGKLSFNLSQNRLYLLYIVLNEEKHILHFFTFDSCHNLLFYES</sequence>
<keyword evidence="1" id="KW-0675">Receptor</keyword>
<accession>A0A0A9XM40</accession>
<dbReference type="AlphaFoldDB" id="A0A0A9XM40"/>
<organism evidence="1">
    <name type="scientific">Lygus hesperus</name>
    <name type="common">Western plant bug</name>
    <dbReference type="NCBI Taxonomy" id="30085"/>
    <lineage>
        <taxon>Eukaryota</taxon>
        <taxon>Metazoa</taxon>
        <taxon>Ecdysozoa</taxon>
        <taxon>Arthropoda</taxon>
        <taxon>Hexapoda</taxon>
        <taxon>Insecta</taxon>
        <taxon>Pterygota</taxon>
        <taxon>Neoptera</taxon>
        <taxon>Paraneoptera</taxon>
        <taxon>Hemiptera</taxon>
        <taxon>Heteroptera</taxon>
        <taxon>Panheteroptera</taxon>
        <taxon>Cimicomorpha</taxon>
        <taxon>Miridae</taxon>
        <taxon>Mirini</taxon>
        <taxon>Lygus</taxon>
    </lineage>
</organism>
<name>A0A0A9XM40_LYGHE</name>
<feature type="non-terminal residue" evidence="1">
    <location>
        <position position="115"/>
    </location>
</feature>
<dbReference type="EMBL" id="GBHO01022575">
    <property type="protein sequence ID" value="JAG21029.1"/>
    <property type="molecule type" value="Transcribed_RNA"/>
</dbReference>
<reference evidence="1" key="1">
    <citation type="journal article" date="2014" name="PLoS ONE">
        <title>Transcriptome-Based Identification of ABC Transporters in the Western Tarnished Plant Bug Lygus hesperus.</title>
        <authorList>
            <person name="Hull J.J."/>
            <person name="Chaney K."/>
            <person name="Geib S.M."/>
            <person name="Fabrick J.A."/>
            <person name="Brent C.S."/>
            <person name="Walsh D."/>
            <person name="Lavine L.C."/>
        </authorList>
    </citation>
    <scope>NUCLEOTIDE SEQUENCE</scope>
</reference>
<protein>
    <submittedName>
        <fullName evidence="1">Olfactory receptor 6J1</fullName>
    </submittedName>
</protein>